<dbReference type="EC" id="2.6.1.1" evidence="3"/>
<dbReference type="CDD" id="cd00609">
    <property type="entry name" value="AAT_like"/>
    <property type="match status" value="1"/>
</dbReference>
<proteinExistence type="predicted"/>
<dbReference type="EMBL" id="JAVIKH010000005">
    <property type="protein sequence ID" value="MDX8335905.1"/>
    <property type="molecule type" value="Genomic_DNA"/>
</dbReference>
<sequence>MDDLKNIKKLSAFEFSSMLLDVAAKNKENKEVLNAGRGNPNWINTSARRAFFRLSKFAMKESESTFMKPQIAGYINSENIYSRFLEFLKEDKEEDIFLKKVVNYCIKNFNMDKDELISEFTNGCLGNNYPVPSRILKNTEKICFEFLRKNILFNEDTVGNTKLFATEGASAAMCYIFKTLKINGFLKKGDKIAINTPIFSPYFQIPHLHDYEIVEVDLDSKEENNWELTNDQLEILKDSSIKMLFMVNPSNPGARALKDNELNALKSLVENFRKDLIILSDDVYATFVDNFKSIYGVLPYNTILVYSYSKIFGTTGVRLGVVGINEHNILDDILKNYTSNKKSILKKRYSLISLNPDSLSFIDRLSADSRDVALSHTSGLSTPQQILMALFSLVSICDKKNSYIEECKKIVRKRYNNLYKGLGIKGYDGEENSKYYTILDIYKISEALYGKDFSEKLKQKADTTDFLYYLASQKGTVLIDAVGFKASPGTLRVSQANLPSESYIEIGKNILDMINSYKEEFENEK</sequence>
<dbReference type="Pfam" id="PF00155">
    <property type="entry name" value="Aminotran_1_2"/>
    <property type="match status" value="1"/>
</dbReference>
<dbReference type="Gene3D" id="3.40.640.10">
    <property type="entry name" value="Type I PLP-dependent aspartate aminotransferase-like (Major domain)"/>
    <property type="match status" value="1"/>
</dbReference>
<dbReference type="NCBIfam" id="TIGR03801">
    <property type="entry name" value="asp_4_decarbox"/>
    <property type="match status" value="1"/>
</dbReference>
<dbReference type="PANTHER" id="PTHR43795:SF2">
    <property type="entry name" value="BIFUNCTIONAL ASPARTATE AMINOTRANSFERASE AND GLUTAMATE_ASPARTATE-PREPHENATE AMINOTRANSFERASE"/>
    <property type="match status" value="1"/>
</dbReference>
<protein>
    <submittedName>
        <fullName evidence="3">Bifunctional aspartate transaminase/aspartate 4-decarboxylase</fullName>
        <ecNumber evidence="3">2.6.1.1</ecNumber>
        <ecNumber evidence="3">4.1.1.12</ecNumber>
    </submittedName>
</protein>
<dbReference type="InterPro" id="IPR015421">
    <property type="entry name" value="PyrdxlP-dep_Trfase_major"/>
</dbReference>
<dbReference type="InterPro" id="IPR015424">
    <property type="entry name" value="PyrdxlP-dep_Trfase"/>
</dbReference>
<keyword evidence="3" id="KW-0456">Lyase</keyword>
<dbReference type="GO" id="GO:0047688">
    <property type="term" value="F:aspartate 4-decarboxylase activity"/>
    <property type="evidence" value="ECO:0007669"/>
    <property type="project" value="UniProtKB-EC"/>
</dbReference>
<name>A0ABU4WC08_9FUSO</name>
<evidence type="ECO:0000259" key="2">
    <source>
        <dbReference type="Pfam" id="PF00155"/>
    </source>
</evidence>
<dbReference type="RefSeq" id="WP_320313309.1">
    <property type="nucleotide sequence ID" value="NZ_JAVIKH010000005.1"/>
</dbReference>
<dbReference type="GO" id="GO:0004069">
    <property type="term" value="F:L-aspartate:2-oxoglutarate aminotransferase activity"/>
    <property type="evidence" value="ECO:0007669"/>
    <property type="project" value="UniProtKB-EC"/>
</dbReference>
<dbReference type="Gene3D" id="1.10.20.110">
    <property type="match status" value="1"/>
</dbReference>
<evidence type="ECO:0000256" key="1">
    <source>
        <dbReference type="ARBA" id="ARBA00022898"/>
    </source>
</evidence>
<reference evidence="4" key="1">
    <citation type="submission" date="2023-07" db="EMBL/GenBank/DDBJ databases">
        <authorList>
            <person name="Colorado M.A."/>
            <person name="Villamil L.M."/>
            <person name="Melo J.F."/>
            <person name="Rodriguez J.A."/>
            <person name="Ruiz R.Y."/>
        </authorList>
    </citation>
    <scope>NUCLEOTIDE SEQUENCE [LARGE SCALE GENOMIC DNA]</scope>
    <source>
        <strain evidence="4">C33</strain>
    </source>
</reference>
<dbReference type="Proteomes" id="UP001279681">
    <property type="component" value="Unassembled WGS sequence"/>
</dbReference>
<dbReference type="InterPro" id="IPR015422">
    <property type="entry name" value="PyrdxlP-dep_Trfase_small"/>
</dbReference>
<evidence type="ECO:0000313" key="4">
    <source>
        <dbReference type="Proteomes" id="UP001279681"/>
    </source>
</evidence>
<dbReference type="Gene3D" id="3.90.1150.10">
    <property type="entry name" value="Aspartate Aminotransferase, domain 1"/>
    <property type="match status" value="1"/>
</dbReference>
<keyword evidence="1" id="KW-0663">Pyridoxal phosphate</keyword>
<comment type="caution">
    <text evidence="3">The sequence shown here is derived from an EMBL/GenBank/DDBJ whole genome shotgun (WGS) entry which is preliminary data.</text>
</comment>
<dbReference type="NCBIfam" id="NF006755">
    <property type="entry name" value="PRK09275.1"/>
    <property type="match status" value="1"/>
</dbReference>
<keyword evidence="3" id="KW-0808">Transferase</keyword>
<dbReference type="PANTHER" id="PTHR43795">
    <property type="entry name" value="BIFUNCTIONAL ASPARTATE AMINOTRANSFERASE AND GLUTAMATE/ASPARTATE-PREPHENATE AMINOTRANSFERASE-RELATED"/>
    <property type="match status" value="1"/>
</dbReference>
<keyword evidence="3" id="KW-0032">Aminotransferase</keyword>
<feature type="domain" description="Aminotransferase class I/classII large" evidence="2">
    <location>
        <begin position="169"/>
        <end position="501"/>
    </location>
</feature>
<gene>
    <name evidence="3" type="ORF">RFV38_05255</name>
</gene>
<dbReference type="EC" id="4.1.1.12" evidence="3"/>
<dbReference type="InterPro" id="IPR050478">
    <property type="entry name" value="Ethylene_sulfur-biosynth"/>
</dbReference>
<accession>A0ABU4WC08</accession>
<evidence type="ECO:0000313" key="3">
    <source>
        <dbReference type="EMBL" id="MDX8335905.1"/>
    </source>
</evidence>
<dbReference type="SUPFAM" id="SSF53383">
    <property type="entry name" value="PLP-dependent transferases"/>
    <property type="match status" value="1"/>
</dbReference>
<dbReference type="InterPro" id="IPR004839">
    <property type="entry name" value="Aminotransferase_I/II_large"/>
</dbReference>
<keyword evidence="4" id="KW-1185">Reference proteome</keyword>
<dbReference type="InterPro" id="IPR022518">
    <property type="entry name" value="Aspartate_4-decarboxylase"/>
</dbReference>
<organism evidence="3 4">
    <name type="scientific">Candidatus Cetobacterium colombiensis</name>
    <dbReference type="NCBI Taxonomy" id="3073100"/>
    <lineage>
        <taxon>Bacteria</taxon>
        <taxon>Fusobacteriati</taxon>
        <taxon>Fusobacteriota</taxon>
        <taxon>Fusobacteriia</taxon>
        <taxon>Fusobacteriales</taxon>
        <taxon>Fusobacteriaceae</taxon>
        <taxon>Cetobacterium</taxon>
    </lineage>
</organism>